<dbReference type="RefSeq" id="WP_344789314.1">
    <property type="nucleotide sequence ID" value="NZ_BAABCA010000007.1"/>
</dbReference>
<sequence>MLTDKQSLLLCGILAGAIFVGGVLDILSNFIVQTVLTLIFITIILNIFYTNGKYKERKKRASK</sequence>
<name>A0ABP8CGE5_9FLAO</name>
<comment type="caution">
    <text evidence="2">The sequence shown here is derived from an EMBL/GenBank/DDBJ whole genome shotgun (WGS) entry which is preliminary data.</text>
</comment>
<keyword evidence="3" id="KW-1185">Reference proteome</keyword>
<protein>
    <submittedName>
        <fullName evidence="2">Uncharacterized protein</fullName>
    </submittedName>
</protein>
<proteinExistence type="predicted"/>
<organism evidence="2 3">
    <name type="scientific">Postechiella marina</name>
    <dbReference type="NCBI Taxonomy" id="943941"/>
    <lineage>
        <taxon>Bacteria</taxon>
        <taxon>Pseudomonadati</taxon>
        <taxon>Bacteroidota</taxon>
        <taxon>Flavobacteriia</taxon>
        <taxon>Flavobacteriales</taxon>
        <taxon>Flavobacteriaceae</taxon>
        <taxon>Postechiella</taxon>
    </lineage>
</organism>
<dbReference type="Proteomes" id="UP001501496">
    <property type="component" value="Unassembled WGS sequence"/>
</dbReference>
<reference evidence="3" key="1">
    <citation type="journal article" date="2019" name="Int. J. Syst. Evol. Microbiol.">
        <title>The Global Catalogue of Microorganisms (GCM) 10K type strain sequencing project: providing services to taxonomists for standard genome sequencing and annotation.</title>
        <authorList>
            <consortium name="The Broad Institute Genomics Platform"/>
            <consortium name="The Broad Institute Genome Sequencing Center for Infectious Disease"/>
            <person name="Wu L."/>
            <person name="Ma J."/>
        </authorList>
    </citation>
    <scope>NUCLEOTIDE SEQUENCE [LARGE SCALE GENOMIC DNA]</scope>
    <source>
        <strain evidence="3">JCM 17630</strain>
    </source>
</reference>
<evidence type="ECO:0000256" key="1">
    <source>
        <dbReference type="SAM" id="Phobius"/>
    </source>
</evidence>
<keyword evidence="1" id="KW-0472">Membrane</keyword>
<feature type="transmembrane region" description="Helical" evidence="1">
    <location>
        <begin position="30"/>
        <end position="49"/>
    </location>
</feature>
<keyword evidence="1" id="KW-1133">Transmembrane helix</keyword>
<keyword evidence="1" id="KW-0812">Transmembrane</keyword>
<evidence type="ECO:0000313" key="2">
    <source>
        <dbReference type="EMBL" id="GAA4238981.1"/>
    </source>
</evidence>
<dbReference type="EMBL" id="BAABCA010000007">
    <property type="protein sequence ID" value="GAA4238981.1"/>
    <property type="molecule type" value="Genomic_DNA"/>
</dbReference>
<accession>A0ABP8CGE5</accession>
<evidence type="ECO:0000313" key="3">
    <source>
        <dbReference type="Proteomes" id="UP001501496"/>
    </source>
</evidence>
<gene>
    <name evidence="2" type="ORF">GCM10022291_31530</name>
</gene>
<feature type="transmembrane region" description="Helical" evidence="1">
    <location>
        <begin position="7"/>
        <end position="24"/>
    </location>
</feature>